<dbReference type="EMBL" id="WWBZ02000082">
    <property type="protein sequence ID" value="KAF4301557.1"/>
    <property type="molecule type" value="Genomic_DNA"/>
</dbReference>
<dbReference type="Pfam" id="PF03357">
    <property type="entry name" value="Snf7"/>
    <property type="match status" value="1"/>
</dbReference>
<comment type="subcellular location">
    <subcellularLocation>
        <location evidence="1">Endosome</location>
    </subcellularLocation>
</comment>
<name>A0A8H4N1J1_9PEZI</name>
<keyword evidence="3" id="KW-0967">Endosome</keyword>
<comment type="similarity">
    <text evidence="2">Belongs to the SNF7 family.</text>
</comment>
<dbReference type="PANTHER" id="PTHR22761">
    <property type="entry name" value="CHARGED MULTIVESICULAR BODY PROTEIN"/>
    <property type="match status" value="1"/>
</dbReference>
<sequence length="243" mass="27193">MSGWGLGWFGGGGAAKKKDAPKNAILQLRGQLEMLSKREKHLQHQMDEQDAIARKNVSTNKTAGFAVLRFADGAFRESPAAKSALRRKKQFEHSLEQTQNQIMTLEREIYSIETANINKETLDAMKNAGDAMKQIHGKLTIDKVDQTMEELREQHAIGEEISEAIGQPMGQTLDEDELDEELAELQQEELDNKMLETGQVPVTDKVSRLPTGPQGELPGKKAVHAEEEDEEEELRKLQAEMAM</sequence>
<dbReference type="Gene3D" id="1.10.287.1060">
    <property type="entry name" value="ESAT-6-like"/>
    <property type="match status" value="1"/>
</dbReference>
<dbReference type="GO" id="GO:0009898">
    <property type="term" value="C:cytoplasmic side of plasma membrane"/>
    <property type="evidence" value="ECO:0007669"/>
    <property type="project" value="TreeGrafter"/>
</dbReference>
<dbReference type="GO" id="GO:0032511">
    <property type="term" value="P:late endosome to vacuole transport via multivesicular body sorting pathway"/>
    <property type="evidence" value="ECO:0007669"/>
    <property type="project" value="TreeGrafter"/>
</dbReference>
<organism evidence="9 10">
    <name type="scientific">Botryosphaeria dothidea</name>
    <dbReference type="NCBI Taxonomy" id="55169"/>
    <lineage>
        <taxon>Eukaryota</taxon>
        <taxon>Fungi</taxon>
        <taxon>Dikarya</taxon>
        <taxon>Ascomycota</taxon>
        <taxon>Pezizomycotina</taxon>
        <taxon>Dothideomycetes</taxon>
        <taxon>Dothideomycetes incertae sedis</taxon>
        <taxon>Botryosphaeriales</taxon>
        <taxon>Botryosphaeriaceae</taxon>
        <taxon>Botryosphaeria</taxon>
    </lineage>
</organism>
<dbReference type="InterPro" id="IPR005024">
    <property type="entry name" value="Snf7_fam"/>
</dbReference>
<dbReference type="GO" id="GO:0006900">
    <property type="term" value="P:vesicle budding from membrane"/>
    <property type="evidence" value="ECO:0007669"/>
    <property type="project" value="TreeGrafter"/>
</dbReference>
<gene>
    <name evidence="9" type="ORF">GTA08_BOTSDO06849</name>
    <name evidence="8" type="ORF">GTA08_BOTSDO11043</name>
</gene>
<evidence type="ECO:0000313" key="9">
    <source>
        <dbReference type="EMBL" id="KAF4305515.1"/>
    </source>
</evidence>
<comment type="caution">
    <text evidence="9">The sequence shown here is derived from an EMBL/GenBank/DDBJ whole genome shotgun (WGS) entry which is preliminary data.</text>
</comment>
<feature type="region of interest" description="Disordered" evidence="7">
    <location>
        <begin position="194"/>
        <end position="243"/>
    </location>
</feature>
<accession>A0A8H4N1J1</accession>
<dbReference type="Gene3D" id="6.10.250.1710">
    <property type="match status" value="1"/>
</dbReference>
<dbReference type="OrthoDB" id="5592979at2759"/>
<proteinExistence type="inferred from homology"/>
<evidence type="ECO:0000256" key="1">
    <source>
        <dbReference type="ARBA" id="ARBA00004177"/>
    </source>
</evidence>
<evidence type="ECO:0000313" key="8">
    <source>
        <dbReference type="EMBL" id="KAF4301557.1"/>
    </source>
</evidence>
<evidence type="ECO:0000256" key="3">
    <source>
        <dbReference type="ARBA" id="ARBA00022753"/>
    </source>
</evidence>
<keyword evidence="6" id="KW-0175">Coiled coil</keyword>
<evidence type="ECO:0000256" key="2">
    <source>
        <dbReference type="ARBA" id="ARBA00006190"/>
    </source>
</evidence>
<protein>
    <recommendedName>
        <fullName evidence="4">Vacuolar-sorting protein SNF7</fullName>
    </recommendedName>
    <alternativeName>
        <fullName evidence="5">Vacuolar protein-sorting-associated protein 32</fullName>
    </alternativeName>
</protein>
<evidence type="ECO:0000256" key="4">
    <source>
        <dbReference type="ARBA" id="ARBA00040017"/>
    </source>
</evidence>
<evidence type="ECO:0000256" key="5">
    <source>
        <dbReference type="ARBA" id="ARBA00042586"/>
    </source>
</evidence>
<feature type="coiled-coil region" evidence="6">
    <location>
        <begin position="81"/>
        <end position="115"/>
    </location>
</feature>
<dbReference type="GO" id="GO:0005771">
    <property type="term" value="C:multivesicular body"/>
    <property type="evidence" value="ECO:0007669"/>
    <property type="project" value="TreeGrafter"/>
</dbReference>
<evidence type="ECO:0000256" key="6">
    <source>
        <dbReference type="SAM" id="Coils"/>
    </source>
</evidence>
<dbReference type="Proteomes" id="UP000572817">
    <property type="component" value="Unassembled WGS sequence"/>
</dbReference>
<evidence type="ECO:0000256" key="7">
    <source>
        <dbReference type="SAM" id="MobiDB-lite"/>
    </source>
</evidence>
<dbReference type="PANTHER" id="PTHR22761:SF10">
    <property type="entry name" value="GH13992P"/>
    <property type="match status" value="1"/>
</dbReference>
<keyword evidence="10" id="KW-1185">Reference proteome</keyword>
<evidence type="ECO:0000313" key="10">
    <source>
        <dbReference type="Proteomes" id="UP000572817"/>
    </source>
</evidence>
<dbReference type="AlphaFoldDB" id="A0A8H4N1J1"/>
<feature type="compositionally biased region" description="Basic and acidic residues" evidence="7">
    <location>
        <begin position="233"/>
        <end position="243"/>
    </location>
</feature>
<dbReference type="GO" id="GO:0000815">
    <property type="term" value="C:ESCRT III complex"/>
    <property type="evidence" value="ECO:0007669"/>
    <property type="project" value="TreeGrafter"/>
</dbReference>
<reference evidence="9 10" key="1">
    <citation type="submission" date="2020-04" db="EMBL/GenBank/DDBJ databases">
        <title>Genome Assembly and Annotation of Botryosphaeria dothidea sdau 11-99, a Latent Pathogen of Apple Fruit Ring Rot in China.</title>
        <authorList>
            <person name="Yu C."/>
            <person name="Diao Y."/>
            <person name="Lu Q."/>
            <person name="Zhao J."/>
            <person name="Cui S."/>
            <person name="Peng C."/>
            <person name="He B."/>
            <person name="Liu H."/>
        </authorList>
    </citation>
    <scope>NUCLEOTIDE SEQUENCE [LARGE SCALE GENOMIC DNA]</scope>
    <source>
        <strain evidence="9">Sdau11-99</strain>
        <strain evidence="10">sdau11-99</strain>
    </source>
</reference>
<dbReference type="EMBL" id="WWBZ02000040">
    <property type="protein sequence ID" value="KAF4305515.1"/>
    <property type="molecule type" value="Genomic_DNA"/>
</dbReference>